<dbReference type="InterPro" id="IPR039772">
    <property type="entry name" value="Bin3-like"/>
</dbReference>
<evidence type="ECO:0000256" key="2">
    <source>
        <dbReference type="ARBA" id="ARBA00022603"/>
    </source>
</evidence>
<dbReference type="PANTHER" id="PTHR12315">
    <property type="entry name" value="BICOID-INTERACTING PROTEIN RELATED"/>
    <property type="match status" value="1"/>
</dbReference>
<dbReference type="STRING" id="4615.A0A199W6L6"/>
<keyword evidence="3 6" id="KW-0808">Transferase</keyword>
<dbReference type="PANTHER" id="PTHR12315:SF0">
    <property type="entry name" value="7SK SNRNA METHYLPHOSPHATE CAPPING ENZYME"/>
    <property type="match status" value="1"/>
</dbReference>
<dbReference type="GO" id="GO:0008173">
    <property type="term" value="F:RNA methyltransferase activity"/>
    <property type="evidence" value="ECO:0007669"/>
    <property type="project" value="UniProtKB-UniRule"/>
</dbReference>
<name>A0A199W6L6_ANACO</name>
<organism evidence="9 10">
    <name type="scientific">Ananas comosus</name>
    <name type="common">Pineapple</name>
    <name type="synonym">Ananas ananas</name>
    <dbReference type="NCBI Taxonomy" id="4615"/>
    <lineage>
        <taxon>Eukaryota</taxon>
        <taxon>Viridiplantae</taxon>
        <taxon>Streptophyta</taxon>
        <taxon>Embryophyta</taxon>
        <taxon>Tracheophyta</taxon>
        <taxon>Spermatophyta</taxon>
        <taxon>Magnoliopsida</taxon>
        <taxon>Liliopsida</taxon>
        <taxon>Poales</taxon>
        <taxon>Bromeliaceae</taxon>
        <taxon>Bromelioideae</taxon>
        <taxon>Ananas</taxon>
    </lineage>
</organism>
<dbReference type="GO" id="GO:0008171">
    <property type="term" value="F:O-methyltransferase activity"/>
    <property type="evidence" value="ECO:0007669"/>
    <property type="project" value="UniProtKB-UniRule"/>
</dbReference>
<evidence type="ECO:0000256" key="1">
    <source>
        <dbReference type="ARBA" id="ARBA00008361"/>
    </source>
</evidence>
<keyword evidence="2 6" id="KW-0489">Methyltransferase</keyword>
<dbReference type="GO" id="GO:0017069">
    <property type="term" value="F:snRNA binding"/>
    <property type="evidence" value="ECO:0007669"/>
    <property type="project" value="TreeGrafter"/>
</dbReference>
<evidence type="ECO:0000259" key="8">
    <source>
        <dbReference type="PROSITE" id="PS51515"/>
    </source>
</evidence>
<dbReference type="EC" id="2.1.1.-" evidence="6"/>
<keyword evidence="4 5" id="KW-0949">S-adenosyl-L-methionine</keyword>
<comment type="similarity">
    <text evidence="1 6">Belongs to the methyltransferase superfamily.</text>
</comment>
<reference evidence="9 10" key="1">
    <citation type="journal article" date="2016" name="DNA Res.">
        <title>The draft genome of MD-2 pineapple using hybrid error correction of long reads.</title>
        <authorList>
            <person name="Redwan R.M."/>
            <person name="Saidin A."/>
            <person name="Kumar S.V."/>
        </authorList>
    </citation>
    <scope>NUCLEOTIDE SEQUENCE [LARGE SCALE GENOMIC DNA]</scope>
    <source>
        <strain evidence="10">cv. MD2</strain>
        <tissue evidence="9">Leaf</tissue>
    </source>
</reference>
<feature type="region of interest" description="Disordered" evidence="7">
    <location>
        <begin position="1"/>
        <end position="30"/>
    </location>
</feature>
<proteinExistence type="inferred from homology"/>
<sequence>MATAADQEDDDTQKQKQKQKQKPTEAKITKRKESSIYGNYKHYYGYRIDPSTEEDPRLAVFKREWFEGRDCLDIGCNQGLIAISIAKKFLCRSILGIDIDAGLVETAQWNLRKIARLENAHKRAIEGSNLTASNSLSCLGRRTGQTSKGKIPGYKHDDSPGTAEDLFNVVSFCRQNFIESLDGCSEKYDTILCLSVTKWIHLNWGDDGLITLFVKIWRLLRPGGIFLLEPQPWTSYKKNRRVSEIAIVNYDNILLYPHIFREILLDKIGFRSVEVVTDNLSDRIVQDSTGLLSCFQYGYVPTAFRVCINS</sequence>
<dbReference type="Proteomes" id="UP000092600">
    <property type="component" value="Unassembled WGS sequence"/>
</dbReference>
<dbReference type="Gene3D" id="3.40.50.150">
    <property type="entry name" value="Vaccinia Virus protein VP39"/>
    <property type="match status" value="1"/>
</dbReference>
<evidence type="ECO:0000256" key="7">
    <source>
        <dbReference type="SAM" id="MobiDB-lite"/>
    </source>
</evidence>
<evidence type="ECO:0000256" key="5">
    <source>
        <dbReference type="PROSITE-ProRule" id="PRU00848"/>
    </source>
</evidence>
<evidence type="ECO:0000313" key="9">
    <source>
        <dbReference type="EMBL" id="OAY85117.1"/>
    </source>
</evidence>
<dbReference type="CDD" id="cd02440">
    <property type="entry name" value="AdoMet_MTases"/>
    <property type="match status" value="1"/>
</dbReference>
<dbReference type="InterPro" id="IPR029063">
    <property type="entry name" value="SAM-dependent_MTases_sf"/>
</dbReference>
<dbReference type="EMBL" id="LSRQ01000122">
    <property type="protein sequence ID" value="OAY85117.1"/>
    <property type="molecule type" value="Genomic_DNA"/>
</dbReference>
<evidence type="ECO:0000313" key="10">
    <source>
        <dbReference type="Proteomes" id="UP000092600"/>
    </source>
</evidence>
<dbReference type="InterPro" id="IPR024160">
    <property type="entry name" value="BIN3_SAM-bd_dom"/>
</dbReference>
<dbReference type="GO" id="GO:0040031">
    <property type="term" value="P:snRNA modification"/>
    <property type="evidence" value="ECO:0007669"/>
    <property type="project" value="TreeGrafter"/>
</dbReference>
<feature type="compositionally biased region" description="Acidic residues" evidence="7">
    <location>
        <begin position="1"/>
        <end position="11"/>
    </location>
</feature>
<evidence type="ECO:0000256" key="3">
    <source>
        <dbReference type="ARBA" id="ARBA00022679"/>
    </source>
</evidence>
<dbReference type="GO" id="GO:0032259">
    <property type="term" value="P:methylation"/>
    <property type="evidence" value="ECO:0007669"/>
    <property type="project" value="UniProtKB-KW"/>
</dbReference>
<comment type="caution">
    <text evidence="9">The sequence shown here is derived from an EMBL/GenBank/DDBJ whole genome shotgun (WGS) entry which is preliminary data.</text>
</comment>
<protein>
    <recommendedName>
        <fullName evidence="6">RNA methyltransferase</fullName>
        <ecNumber evidence="6">2.1.1.-</ecNumber>
    </recommendedName>
</protein>
<dbReference type="InterPro" id="IPR010675">
    <property type="entry name" value="Bin3_C"/>
</dbReference>
<evidence type="ECO:0000256" key="4">
    <source>
        <dbReference type="ARBA" id="ARBA00022691"/>
    </source>
</evidence>
<dbReference type="AlphaFoldDB" id="A0A199W6L6"/>
<feature type="domain" description="Bin3-type SAM" evidence="8">
    <location>
        <begin position="55"/>
        <end position="303"/>
    </location>
</feature>
<gene>
    <name evidence="9" type="ORF">ACMD2_04055</name>
</gene>
<accession>A0A199W6L6</accession>
<dbReference type="Pfam" id="PF06859">
    <property type="entry name" value="Bin3"/>
    <property type="match status" value="1"/>
</dbReference>
<dbReference type="PROSITE" id="PS51515">
    <property type="entry name" value="BIN3_SAM"/>
    <property type="match status" value="1"/>
</dbReference>
<evidence type="ECO:0000256" key="6">
    <source>
        <dbReference type="RuleBase" id="RU367087"/>
    </source>
</evidence>
<dbReference type="SUPFAM" id="SSF53335">
    <property type="entry name" value="S-adenosyl-L-methionine-dependent methyltransferases"/>
    <property type="match status" value="1"/>
</dbReference>